<dbReference type="OrthoDB" id="1929473at2759"/>
<gene>
    <name evidence="1" type="ORF">J1N35_033487</name>
</gene>
<evidence type="ECO:0000313" key="1">
    <source>
        <dbReference type="EMBL" id="KAH1055422.1"/>
    </source>
</evidence>
<evidence type="ECO:0000313" key="2">
    <source>
        <dbReference type="Proteomes" id="UP000828251"/>
    </source>
</evidence>
<proteinExistence type="predicted"/>
<evidence type="ECO:0008006" key="3">
    <source>
        <dbReference type="Google" id="ProtNLM"/>
    </source>
</evidence>
<keyword evidence="2" id="KW-1185">Reference proteome</keyword>
<organism evidence="1 2">
    <name type="scientific">Gossypium stocksii</name>
    <dbReference type="NCBI Taxonomy" id="47602"/>
    <lineage>
        <taxon>Eukaryota</taxon>
        <taxon>Viridiplantae</taxon>
        <taxon>Streptophyta</taxon>
        <taxon>Embryophyta</taxon>
        <taxon>Tracheophyta</taxon>
        <taxon>Spermatophyta</taxon>
        <taxon>Magnoliopsida</taxon>
        <taxon>eudicotyledons</taxon>
        <taxon>Gunneridae</taxon>
        <taxon>Pentapetalae</taxon>
        <taxon>rosids</taxon>
        <taxon>malvids</taxon>
        <taxon>Malvales</taxon>
        <taxon>Malvaceae</taxon>
        <taxon>Malvoideae</taxon>
        <taxon>Gossypium</taxon>
    </lineage>
</organism>
<dbReference type="Proteomes" id="UP000828251">
    <property type="component" value="Unassembled WGS sequence"/>
</dbReference>
<reference evidence="1 2" key="1">
    <citation type="journal article" date="2021" name="Plant Biotechnol. J.">
        <title>Multi-omics assisted identification of the key and species-specific regulatory components of drought-tolerant mechanisms in Gossypium stocksii.</title>
        <authorList>
            <person name="Yu D."/>
            <person name="Ke L."/>
            <person name="Zhang D."/>
            <person name="Wu Y."/>
            <person name="Sun Y."/>
            <person name="Mei J."/>
            <person name="Sun J."/>
            <person name="Sun Y."/>
        </authorList>
    </citation>
    <scope>NUCLEOTIDE SEQUENCE [LARGE SCALE GENOMIC DNA]</scope>
    <source>
        <strain evidence="2">cv. E1</strain>
        <tissue evidence="1">Leaf</tissue>
    </source>
</reference>
<comment type="caution">
    <text evidence="1">The sequence shown here is derived from an EMBL/GenBank/DDBJ whole genome shotgun (WGS) entry which is preliminary data.</text>
</comment>
<name>A0A9D3UQ97_9ROSI</name>
<protein>
    <recommendedName>
        <fullName evidence="3">Reverse transcriptase zinc-binding domain-containing protein</fullName>
    </recommendedName>
</protein>
<accession>A0A9D3UQ97</accession>
<dbReference type="AlphaFoldDB" id="A0A9D3UQ97"/>
<dbReference type="EMBL" id="JAIQCV010000010">
    <property type="protein sequence ID" value="KAH1055422.1"/>
    <property type="molecule type" value="Genomic_DNA"/>
</dbReference>
<sequence length="66" mass="7424">MESEVCTGVIGSLYARLRKRVSFWVAKSLFLKGLGWRIGDGRQVSIWGDAWVPGNDELRIQNTNAN</sequence>